<evidence type="ECO:0000313" key="8">
    <source>
        <dbReference type="EMBL" id="MCK9686601.1"/>
    </source>
</evidence>
<dbReference type="CDD" id="cd03405">
    <property type="entry name" value="SPFH_HflC"/>
    <property type="match status" value="1"/>
</dbReference>
<dbReference type="Proteomes" id="UP001139353">
    <property type="component" value="Unassembled WGS sequence"/>
</dbReference>
<dbReference type="SMART" id="SM00244">
    <property type="entry name" value="PHB"/>
    <property type="match status" value="1"/>
</dbReference>
<dbReference type="InterPro" id="IPR010200">
    <property type="entry name" value="HflC"/>
</dbReference>
<keyword evidence="4" id="KW-1133">Transmembrane helix</keyword>
<evidence type="ECO:0000313" key="9">
    <source>
        <dbReference type="Proteomes" id="UP001139353"/>
    </source>
</evidence>
<dbReference type="GO" id="GO:0006508">
    <property type="term" value="P:proteolysis"/>
    <property type="evidence" value="ECO:0007669"/>
    <property type="project" value="UniProtKB-KW"/>
</dbReference>
<dbReference type="PANTHER" id="PTHR42911">
    <property type="entry name" value="MODULATOR OF FTSH PROTEASE HFLC"/>
    <property type="match status" value="1"/>
</dbReference>
<accession>A0A9X1YR02</accession>
<dbReference type="GO" id="GO:0016020">
    <property type="term" value="C:membrane"/>
    <property type="evidence" value="ECO:0007669"/>
    <property type="project" value="UniProtKB-SubCell"/>
</dbReference>
<reference evidence="8" key="1">
    <citation type="submission" date="2021-11" db="EMBL/GenBank/DDBJ databases">
        <title>BS-T2-15 a new species belonging to the Comamonadaceae family isolated from the soil of a French oak forest.</title>
        <authorList>
            <person name="Mieszkin S."/>
            <person name="Alain K."/>
        </authorList>
    </citation>
    <scope>NUCLEOTIDE SEQUENCE</scope>
    <source>
        <strain evidence="8">BS-T2-15</strain>
    </source>
</reference>
<feature type="domain" description="Band 7" evidence="7">
    <location>
        <begin position="20"/>
        <end position="184"/>
    </location>
</feature>
<comment type="function">
    <text evidence="6">HflC and HflK could regulate a protease.</text>
</comment>
<evidence type="ECO:0000256" key="6">
    <source>
        <dbReference type="PIRNR" id="PIRNR005651"/>
    </source>
</evidence>
<gene>
    <name evidence="8" type="primary">hflC</name>
    <name evidence="8" type="ORF">LPC04_12870</name>
</gene>
<keyword evidence="8" id="KW-0645">Protease</keyword>
<dbReference type="PIRSF" id="PIRSF005651">
    <property type="entry name" value="HflC"/>
    <property type="match status" value="1"/>
</dbReference>
<dbReference type="AlphaFoldDB" id="A0A9X1YR02"/>
<evidence type="ECO:0000256" key="2">
    <source>
        <dbReference type="ARBA" id="ARBA00007862"/>
    </source>
</evidence>
<dbReference type="PANTHER" id="PTHR42911:SF1">
    <property type="entry name" value="MODULATOR OF FTSH PROTEASE HFLC"/>
    <property type="match status" value="1"/>
</dbReference>
<name>A0A9X1YR02_9BURK</name>
<comment type="subcellular location">
    <subcellularLocation>
        <location evidence="1">Membrane</location>
        <topology evidence="1">Single-pass membrane protein</topology>
    </subcellularLocation>
</comment>
<comment type="similarity">
    <text evidence="2 6">Belongs to the band 7/mec-2 family. HflC subfamily.</text>
</comment>
<dbReference type="Pfam" id="PF01145">
    <property type="entry name" value="Band_7"/>
    <property type="match status" value="1"/>
</dbReference>
<evidence type="ECO:0000259" key="7">
    <source>
        <dbReference type="SMART" id="SM00244"/>
    </source>
</evidence>
<dbReference type="NCBIfam" id="TIGR01932">
    <property type="entry name" value="hflC"/>
    <property type="match status" value="1"/>
</dbReference>
<comment type="caution">
    <text evidence="8">The sequence shown here is derived from an EMBL/GenBank/DDBJ whole genome shotgun (WGS) entry which is preliminary data.</text>
</comment>
<protein>
    <recommendedName>
        <fullName evidence="6">Protein HflC</fullName>
    </recommendedName>
</protein>
<dbReference type="EMBL" id="JAJLJH010000002">
    <property type="protein sequence ID" value="MCK9686601.1"/>
    <property type="molecule type" value="Genomic_DNA"/>
</dbReference>
<keyword evidence="5" id="KW-0472">Membrane</keyword>
<dbReference type="RefSeq" id="WP_275682620.1">
    <property type="nucleotide sequence ID" value="NZ_JAJLJH010000002.1"/>
</dbReference>
<sequence length="303" mass="33509">MNRIFLAIGIVIVAILVASSSLFIVDQRQVAVIKTFGEIKSVITEPGLNFNWPLVQTVSMLDRTIQTLDNPSPSAIFTAEKKSLVIDWLVKWRINDPRQFVRNNGVEQRNLENRLGAVSQAAFNEEVTKHTVRGVLSDERAQIMQNVKTRLEQESKPFGIEIIDVRIKRVDFVPEVTASVYNRMISERKQVANQLRSEGEATKEQIRADADKQVSVIVAGATLEAQKTKGDADAQATQIYGEAFGRDPKFAQFYRNLEAYRASFHSKSDVMVVDTGSDFFKAMRGSGGAGSADAAAAAAAKKK</sequence>
<proteinExistence type="inferred from homology"/>
<evidence type="ECO:0000256" key="1">
    <source>
        <dbReference type="ARBA" id="ARBA00004167"/>
    </source>
</evidence>
<dbReference type="SUPFAM" id="SSF117892">
    <property type="entry name" value="Band 7/SPFH domain"/>
    <property type="match status" value="1"/>
</dbReference>
<evidence type="ECO:0000256" key="5">
    <source>
        <dbReference type="ARBA" id="ARBA00023136"/>
    </source>
</evidence>
<organism evidence="8 9">
    <name type="scientific">Scleromatobacter humisilvae</name>
    <dbReference type="NCBI Taxonomy" id="2897159"/>
    <lineage>
        <taxon>Bacteria</taxon>
        <taxon>Pseudomonadati</taxon>
        <taxon>Pseudomonadota</taxon>
        <taxon>Betaproteobacteria</taxon>
        <taxon>Burkholderiales</taxon>
        <taxon>Sphaerotilaceae</taxon>
        <taxon>Scleromatobacter</taxon>
    </lineage>
</organism>
<keyword evidence="9" id="KW-1185">Reference proteome</keyword>
<dbReference type="Gene3D" id="3.30.479.30">
    <property type="entry name" value="Band 7 domain"/>
    <property type="match status" value="1"/>
</dbReference>
<evidence type="ECO:0000256" key="4">
    <source>
        <dbReference type="ARBA" id="ARBA00022989"/>
    </source>
</evidence>
<dbReference type="InterPro" id="IPR001107">
    <property type="entry name" value="Band_7"/>
</dbReference>
<keyword evidence="3" id="KW-0812">Transmembrane</keyword>
<dbReference type="GO" id="GO:0008233">
    <property type="term" value="F:peptidase activity"/>
    <property type="evidence" value="ECO:0007669"/>
    <property type="project" value="UniProtKB-KW"/>
</dbReference>
<evidence type="ECO:0000256" key="3">
    <source>
        <dbReference type="ARBA" id="ARBA00022692"/>
    </source>
</evidence>
<keyword evidence="8" id="KW-0378">Hydrolase</keyword>
<dbReference type="InterPro" id="IPR036013">
    <property type="entry name" value="Band_7/SPFH_dom_sf"/>
</dbReference>